<dbReference type="PANTHER" id="PTHR30055">
    <property type="entry name" value="HTH-TYPE TRANSCRIPTIONAL REGULATOR RUTR"/>
    <property type="match status" value="1"/>
</dbReference>
<dbReference type="Proteomes" id="UP001549320">
    <property type="component" value="Unassembled WGS sequence"/>
</dbReference>
<dbReference type="PANTHER" id="PTHR30055:SF234">
    <property type="entry name" value="HTH-TYPE TRANSCRIPTIONAL REGULATOR BETI"/>
    <property type="match status" value="1"/>
</dbReference>
<keyword evidence="2" id="KW-0238">DNA-binding</keyword>
<evidence type="ECO:0000313" key="7">
    <source>
        <dbReference type="Proteomes" id="UP001549320"/>
    </source>
</evidence>
<organism evidence="6 7">
    <name type="scientific">Ottowia thiooxydans</name>
    <dbReference type="NCBI Taxonomy" id="219182"/>
    <lineage>
        <taxon>Bacteria</taxon>
        <taxon>Pseudomonadati</taxon>
        <taxon>Pseudomonadota</taxon>
        <taxon>Betaproteobacteria</taxon>
        <taxon>Burkholderiales</taxon>
        <taxon>Comamonadaceae</taxon>
        <taxon>Ottowia</taxon>
    </lineage>
</organism>
<evidence type="ECO:0000256" key="3">
    <source>
        <dbReference type="ARBA" id="ARBA00023163"/>
    </source>
</evidence>
<dbReference type="Gene3D" id="1.10.10.60">
    <property type="entry name" value="Homeodomain-like"/>
    <property type="match status" value="1"/>
</dbReference>
<sequence length="219" mass="24552">MGRKREIGTPAGDEKQQGILDAAAAVFMKQGFALTSLDDISDNYGSASKGIIYYHFRSKTNLFFAVQRRAMELTRQAIAGIATGPGTPRQRLEQMSIAHTLLVMEHLHYLRVAAQGLEMQLGSRTTEEERREIVSVVALRDSNEKLYLEVIQAGVESGDFRKVDPRIAVKALLGALNWTSRWYHPREGETQAQRLKLAEEIGRFALHAFLPERNLKAVS</sequence>
<protein>
    <submittedName>
        <fullName evidence="6">AcrR family transcriptional regulator</fullName>
    </submittedName>
</protein>
<dbReference type="InterPro" id="IPR009057">
    <property type="entry name" value="Homeodomain-like_sf"/>
</dbReference>
<gene>
    <name evidence="6" type="ORF">ABIE13_002778</name>
</gene>
<dbReference type="InterPro" id="IPR001647">
    <property type="entry name" value="HTH_TetR"/>
</dbReference>
<dbReference type="SUPFAM" id="SSF46689">
    <property type="entry name" value="Homeodomain-like"/>
    <property type="match status" value="1"/>
</dbReference>
<feature type="domain" description="HTH tetR-type" evidence="4">
    <location>
        <begin position="19"/>
        <end position="66"/>
    </location>
</feature>
<feature type="domain" description="HTH-type transcriptional repressor KstR2 C-terminal" evidence="5">
    <location>
        <begin position="86"/>
        <end position="205"/>
    </location>
</feature>
<reference evidence="6 7" key="1">
    <citation type="submission" date="2024-06" db="EMBL/GenBank/DDBJ databases">
        <title>Sorghum-associated microbial communities from plants grown in Nebraska, USA.</title>
        <authorList>
            <person name="Schachtman D."/>
        </authorList>
    </citation>
    <scope>NUCLEOTIDE SEQUENCE [LARGE SCALE GENOMIC DNA]</scope>
    <source>
        <strain evidence="6 7">2709</strain>
    </source>
</reference>
<dbReference type="InterPro" id="IPR041490">
    <property type="entry name" value="KstR2_TetR_C"/>
</dbReference>
<dbReference type="Pfam" id="PF00440">
    <property type="entry name" value="TetR_N"/>
    <property type="match status" value="1"/>
</dbReference>
<evidence type="ECO:0000313" key="6">
    <source>
        <dbReference type="EMBL" id="MET4577667.1"/>
    </source>
</evidence>
<keyword evidence="3" id="KW-0804">Transcription</keyword>
<evidence type="ECO:0000259" key="5">
    <source>
        <dbReference type="Pfam" id="PF17932"/>
    </source>
</evidence>
<keyword evidence="1" id="KW-0805">Transcription regulation</keyword>
<dbReference type="InterPro" id="IPR050109">
    <property type="entry name" value="HTH-type_TetR-like_transc_reg"/>
</dbReference>
<dbReference type="SUPFAM" id="SSF48498">
    <property type="entry name" value="Tetracyclin repressor-like, C-terminal domain"/>
    <property type="match status" value="1"/>
</dbReference>
<keyword evidence="7" id="KW-1185">Reference proteome</keyword>
<name>A0ABV2Q9H7_9BURK</name>
<evidence type="ECO:0000259" key="4">
    <source>
        <dbReference type="Pfam" id="PF00440"/>
    </source>
</evidence>
<proteinExistence type="predicted"/>
<evidence type="ECO:0000256" key="2">
    <source>
        <dbReference type="ARBA" id="ARBA00023125"/>
    </source>
</evidence>
<dbReference type="RefSeq" id="WP_354444238.1">
    <property type="nucleotide sequence ID" value="NZ_JBEPSH010000005.1"/>
</dbReference>
<dbReference type="Pfam" id="PF17932">
    <property type="entry name" value="TetR_C_24"/>
    <property type="match status" value="1"/>
</dbReference>
<accession>A0ABV2Q9H7</accession>
<evidence type="ECO:0000256" key="1">
    <source>
        <dbReference type="ARBA" id="ARBA00023015"/>
    </source>
</evidence>
<dbReference type="InterPro" id="IPR036271">
    <property type="entry name" value="Tet_transcr_reg_TetR-rel_C_sf"/>
</dbReference>
<dbReference type="EMBL" id="JBEPSH010000005">
    <property type="protein sequence ID" value="MET4577667.1"/>
    <property type="molecule type" value="Genomic_DNA"/>
</dbReference>
<dbReference type="Gene3D" id="1.10.357.10">
    <property type="entry name" value="Tetracycline Repressor, domain 2"/>
    <property type="match status" value="1"/>
</dbReference>
<comment type="caution">
    <text evidence="6">The sequence shown here is derived from an EMBL/GenBank/DDBJ whole genome shotgun (WGS) entry which is preliminary data.</text>
</comment>